<dbReference type="SUPFAM" id="SSF48403">
    <property type="entry name" value="Ankyrin repeat"/>
    <property type="match status" value="1"/>
</dbReference>
<keyword evidence="1" id="KW-0677">Repeat</keyword>
<dbReference type="PROSITE" id="PS50297">
    <property type="entry name" value="ANK_REP_REGION"/>
    <property type="match status" value="4"/>
</dbReference>
<evidence type="ECO:0000256" key="1">
    <source>
        <dbReference type="ARBA" id="ARBA00022737"/>
    </source>
</evidence>
<dbReference type="Pfam" id="PF12796">
    <property type="entry name" value="Ank_2"/>
    <property type="match status" value="2"/>
</dbReference>
<protein>
    <submittedName>
        <fullName evidence="4">Ankyrin</fullName>
    </submittedName>
</protein>
<accession>Q01VM8</accession>
<feature type="repeat" description="ANK" evidence="3">
    <location>
        <begin position="183"/>
        <end position="215"/>
    </location>
</feature>
<name>Q01VM8_SOLUE</name>
<dbReference type="PROSITE" id="PS50088">
    <property type="entry name" value="ANK_REPEAT"/>
    <property type="match status" value="5"/>
</dbReference>
<dbReference type="PANTHER" id="PTHR24123">
    <property type="entry name" value="ANKYRIN REPEAT-CONTAINING"/>
    <property type="match status" value="1"/>
</dbReference>
<dbReference type="InterPro" id="IPR051165">
    <property type="entry name" value="Multifunctional_ANK_Repeat"/>
</dbReference>
<reference evidence="4" key="1">
    <citation type="submission" date="2006-10" db="EMBL/GenBank/DDBJ databases">
        <title>Complete sequence of Solibacter usitatus Ellin6076.</title>
        <authorList>
            <consortium name="US DOE Joint Genome Institute"/>
            <person name="Copeland A."/>
            <person name="Lucas S."/>
            <person name="Lapidus A."/>
            <person name="Barry K."/>
            <person name="Detter J.C."/>
            <person name="Glavina del Rio T."/>
            <person name="Hammon N."/>
            <person name="Israni S."/>
            <person name="Dalin E."/>
            <person name="Tice H."/>
            <person name="Pitluck S."/>
            <person name="Thompson L.S."/>
            <person name="Brettin T."/>
            <person name="Bruce D."/>
            <person name="Han C."/>
            <person name="Tapia R."/>
            <person name="Gilna P."/>
            <person name="Schmutz J."/>
            <person name="Larimer F."/>
            <person name="Land M."/>
            <person name="Hauser L."/>
            <person name="Kyrpides N."/>
            <person name="Mikhailova N."/>
            <person name="Janssen P.H."/>
            <person name="Kuske C.R."/>
            <person name="Richardson P."/>
        </authorList>
    </citation>
    <scope>NUCLEOTIDE SEQUENCE</scope>
    <source>
        <strain evidence="4">Ellin6076</strain>
    </source>
</reference>
<dbReference type="InterPro" id="IPR036770">
    <property type="entry name" value="Ankyrin_rpt-contain_sf"/>
</dbReference>
<dbReference type="eggNOG" id="COG0666">
    <property type="taxonomic scope" value="Bacteria"/>
</dbReference>
<evidence type="ECO:0000256" key="2">
    <source>
        <dbReference type="ARBA" id="ARBA00023043"/>
    </source>
</evidence>
<dbReference type="HOGENOM" id="CLU_378502_0_0_0"/>
<gene>
    <name evidence="4" type="ordered locus">Acid_5338</name>
</gene>
<evidence type="ECO:0000256" key="3">
    <source>
        <dbReference type="PROSITE-ProRule" id="PRU00023"/>
    </source>
</evidence>
<keyword evidence="2 3" id="KW-0040">ANK repeat</keyword>
<dbReference type="PANTHER" id="PTHR24123:SF33">
    <property type="entry name" value="PROTEIN HOS4"/>
    <property type="match status" value="1"/>
</dbReference>
<feature type="repeat" description="ANK" evidence="3">
    <location>
        <begin position="150"/>
        <end position="182"/>
    </location>
</feature>
<feature type="repeat" description="ANK" evidence="3">
    <location>
        <begin position="52"/>
        <end position="84"/>
    </location>
</feature>
<dbReference type="Gene3D" id="1.50.10.20">
    <property type="match status" value="2"/>
</dbReference>
<organism evidence="4">
    <name type="scientific">Solibacter usitatus (strain Ellin6076)</name>
    <dbReference type="NCBI Taxonomy" id="234267"/>
    <lineage>
        <taxon>Bacteria</taxon>
        <taxon>Pseudomonadati</taxon>
        <taxon>Acidobacteriota</taxon>
        <taxon>Terriglobia</taxon>
        <taxon>Bryobacterales</taxon>
        <taxon>Solibacteraceae</taxon>
        <taxon>Candidatus Solibacter</taxon>
    </lineage>
</organism>
<sequence precursor="true">MFKLGVLCILPVLTFAAEPTSREWYQAIRDNRLSEIKAMAGSKAAVNVVDSRGTTPLMQAAAVGSLAGMKILLEAGANVNARNGLEITALIYGASNPEKVKMLVAAGADVNAQSKVGRTALIIAAGHPDGTETVRLLISKGADSKAKDGGGSTALIEAARANEIDTVRTLLGQAVEIDAGDRLGLTALLYAASHGNAAAVKLLLDKGANPNTSYDRTNMVRNGPIALTKLTPLMMAPLSSPEAVQLLLDAGGNVNARDGRGMTPLMFAAATDRPNPAILQMLLKAGADRNAESNMHESVGDWAAKFNRPEVMQLVGAKSVAGTAATVMAAAGKKIDVKEAVGRSVALLQSTSAEYFKQSGCIGCHHQPIVGLAVESALKHGIAVDAAARKSQTQVVRGENLSTRDLMLQGVFISVDSLAFFVQHFSEAAYPADEVTDALVSAIASQQKADGSWFGVPVVRPPIEDSTWVRTAMAAAALAKYPIPARRAEFEERVARARRWLTESKPDVAYERSFQLLGLVWTGAGASEVSRAAAEVRRLQREDGGWAQVETLASDAYATAVALYALQRAGMTAQESASRRAVDYLMRTQQADGSWHVRSRAPKLQPYFQSGFPYDHDQWISAAATGWAAAALSDTLAATGQVAEVR</sequence>
<dbReference type="SUPFAM" id="SSF81853">
    <property type="entry name" value="Family 10 polysaccharide lyase"/>
    <property type="match status" value="1"/>
</dbReference>
<dbReference type="AlphaFoldDB" id="Q01VM8"/>
<feature type="repeat" description="ANK" evidence="3">
    <location>
        <begin position="116"/>
        <end position="149"/>
    </location>
</feature>
<proteinExistence type="predicted"/>
<dbReference type="KEGG" id="sus:Acid_5338"/>
<feature type="repeat" description="ANK" evidence="3">
    <location>
        <begin position="260"/>
        <end position="294"/>
    </location>
</feature>
<dbReference type="InParanoid" id="Q01VM8"/>
<dbReference type="SMART" id="SM00248">
    <property type="entry name" value="ANK"/>
    <property type="match status" value="7"/>
</dbReference>
<dbReference type="Pfam" id="PF00023">
    <property type="entry name" value="Ank"/>
    <property type="match status" value="1"/>
</dbReference>
<dbReference type="Gene3D" id="1.25.40.20">
    <property type="entry name" value="Ankyrin repeat-containing domain"/>
    <property type="match status" value="3"/>
</dbReference>
<evidence type="ECO:0000313" key="4">
    <source>
        <dbReference type="EMBL" id="ABJ86287.1"/>
    </source>
</evidence>
<dbReference type="OrthoDB" id="127805at2"/>
<dbReference type="eggNOG" id="COG1657">
    <property type="taxonomic scope" value="Bacteria"/>
</dbReference>
<dbReference type="STRING" id="234267.Acid_5338"/>
<dbReference type="EMBL" id="CP000473">
    <property type="protein sequence ID" value="ABJ86287.1"/>
    <property type="molecule type" value="Genomic_DNA"/>
</dbReference>
<dbReference type="InterPro" id="IPR002110">
    <property type="entry name" value="Ankyrin_rpt"/>
</dbReference>